<keyword evidence="4" id="KW-1185">Reference proteome</keyword>
<dbReference type="Gene3D" id="3.40.50.10440">
    <property type="entry name" value="Dihydroxyacetone kinase, domain 1"/>
    <property type="match status" value="1"/>
</dbReference>
<dbReference type="RefSeq" id="WP_213534629.1">
    <property type="nucleotide sequence ID" value="NZ_BOVQ01000003.1"/>
</dbReference>
<dbReference type="SUPFAM" id="SSF82549">
    <property type="entry name" value="DAK1/DegV-like"/>
    <property type="match status" value="1"/>
</dbReference>
<dbReference type="InterPro" id="IPR043168">
    <property type="entry name" value="DegV_C"/>
</dbReference>
<dbReference type="Proteomes" id="UP001595987">
    <property type="component" value="Unassembled WGS sequence"/>
</dbReference>
<dbReference type="PROSITE" id="PS51482">
    <property type="entry name" value="DEGV"/>
    <property type="match status" value="1"/>
</dbReference>
<comment type="function">
    <text evidence="1">May bind long-chain fatty acids, such as palmitate, and may play a role in lipid transport or fatty acid metabolism.</text>
</comment>
<name>A0ABV9JA76_9LACT</name>
<sequence>MTFQIITDSTADLSQSYLDAQHIATLGMTVTIGEKTYETIGAEALDNAILLSEIKQGKKVQTSQINSGQFAELFKKAVSNGEEVLYLAFSSGLSGTYQSAVIAKDMVLEEIPEAKITVFDTLAAASGEGFLVEEVVKLRDAGKSLSETLEILTDLSKRLRSWFMVDDLNHLARGGRIPKAVALVGTMANIKPVLDVDTEGKLRQVSKVRGKKKALKTLVDNTLDNIDSNYPKVIIAYSGSNEIAEQVKEQILEKNIVKEIAIRPLSPTIVTHTGDGTIALFSISLEKR</sequence>
<dbReference type="EMBL" id="JBHSGD010000001">
    <property type="protein sequence ID" value="MFC4651326.1"/>
    <property type="molecule type" value="Genomic_DNA"/>
</dbReference>
<accession>A0ABV9JA76</accession>
<dbReference type="InterPro" id="IPR003797">
    <property type="entry name" value="DegV"/>
</dbReference>
<reference evidence="4" key="1">
    <citation type="journal article" date="2019" name="Int. J. Syst. Evol. Microbiol.">
        <title>The Global Catalogue of Microorganisms (GCM) 10K type strain sequencing project: providing services to taxonomists for standard genome sequencing and annotation.</title>
        <authorList>
            <consortium name="The Broad Institute Genomics Platform"/>
            <consortium name="The Broad Institute Genome Sequencing Center for Infectious Disease"/>
            <person name="Wu L."/>
            <person name="Ma J."/>
        </authorList>
    </citation>
    <scope>NUCLEOTIDE SEQUENCE [LARGE SCALE GENOMIC DNA]</scope>
    <source>
        <strain evidence="4">CCUG 63287</strain>
    </source>
</reference>
<evidence type="ECO:0000313" key="4">
    <source>
        <dbReference type="Proteomes" id="UP001595987"/>
    </source>
</evidence>
<dbReference type="PANTHER" id="PTHR33434:SF3">
    <property type="entry name" value="DEGV DOMAIN-CONTAINING PROTEIN YITS"/>
    <property type="match status" value="1"/>
</dbReference>
<evidence type="ECO:0000256" key="1">
    <source>
        <dbReference type="ARBA" id="ARBA00003238"/>
    </source>
</evidence>
<organism evidence="3 4">
    <name type="scientific">Lactococcus nasutitermitis</name>
    <dbReference type="NCBI Taxonomy" id="1652957"/>
    <lineage>
        <taxon>Bacteria</taxon>
        <taxon>Bacillati</taxon>
        <taxon>Bacillota</taxon>
        <taxon>Bacilli</taxon>
        <taxon>Lactobacillales</taxon>
        <taxon>Streptococcaceae</taxon>
        <taxon>Lactococcus</taxon>
    </lineage>
</organism>
<evidence type="ECO:0000256" key="2">
    <source>
        <dbReference type="ARBA" id="ARBA00023121"/>
    </source>
</evidence>
<dbReference type="InterPro" id="IPR050270">
    <property type="entry name" value="DegV_domain_contain"/>
</dbReference>
<keyword evidence="2" id="KW-0446">Lipid-binding</keyword>
<dbReference type="Gene3D" id="2.20.28.50">
    <property type="entry name" value="degv family protein"/>
    <property type="match status" value="1"/>
</dbReference>
<proteinExistence type="predicted"/>
<protein>
    <submittedName>
        <fullName evidence="3">DegV family protein</fullName>
    </submittedName>
</protein>
<comment type="caution">
    <text evidence="3">The sequence shown here is derived from an EMBL/GenBank/DDBJ whole genome shotgun (WGS) entry which is preliminary data.</text>
</comment>
<dbReference type="Gene3D" id="3.30.1180.10">
    <property type="match status" value="1"/>
</dbReference>
<gene>
    <name evidence="3" type="ORF">ACFO26_00185</name>
</gene>
<evidence type="ECO:0000313" key="3">
    <source>
        <dbReference type="EMBL" id="MFC4651326.1"/>
    </source>
</evidence>
<dbReference type="NCBIfam" id="TIGR00762">
    <property type="entry name" value="DegV"/>
    <property type="match status" value="1"/>
</dbReference>
<dbReference type="Pfam" id="PF02645">
    <property type="entry name" value="DegV"/>
    <property type="match status" value="1"/>
</dbReference>
<dbReference type="PANTHER" id="PTHR33434">
    <property type="entry name" value="DEGV DOMAIN-CONTAINING PROTEIN DR_1986-RELATED"/>
    <property type="match status" value="1"/>
</dbReference>